<feature type="transmembrane region" description="Helical" evidence="1">
    <location>
        <begin position="65"/>
        <end position="88"/>
    </location>
</feature>
<evidence type="ECO:0000256" key="1">
    <source>
        <dbReference type="SAM" id="Phobius"/>
    </source>
</evidence>
<accession>A0A1Y6EED3</accession>
<proteinExistence type="predicted"/>
<dbReference type="Pfam" id="PF03334">
    <property type="entry name" value="PhaG_MnhG_YufB"/>
    <property type="match status" value="1"/>
</dbReference>
<dbReference type="PANTHER" id="PTHR34703:SF1">
    <property type="entry name" value="ANTIPORTER SUBUNIT MNHG2-RELATED"/>
    <property type="match status" value="1"/>
</dbReference>
<dbReference type="Proteomes" id="UP000194474">
    <property type="component" value="Unassembled WGS sequence"/>
</dbReference>
<name>A0A1Y6EED3_9HYPH</name>
<protein>
    <submittedName>
        <fullName evidence="2">Multicomponent Na+:H+ antiporter subunit G</fullName>
    </submittedName>
</protein>
<keyword evidence="1" id="KW-0812">Transmembrane</keyword>
<dbReference type="RefSeq" id="WP_086468908.1">
    <property type="nucleotide sequence ID" value="NZ_FXWK01000001.1"/>
</dbReference>
<dbReference type="AlphaFoldDB" id="A0A1Y6EED3"/>
<dbReference type="GO" id="GO:0015385">
    <property type="term" value="F:sodium:proton antiporter activity"/>
    <property type="evidence" value="ECO:0007669"/>
    <property type="project" value="TreeGrafter"/>
</dbReference>
<dbReference type="NCBIfam" id="TIGR01300">
    <property type="entry name" value="CPA3_mnhG_phaG"/>
    <property type="match status" value="1"/>
</dbReference>
<dbReference type="NCBIfam" id="NF009314">
    <property type="entry name" value="PRK12674.1-2"/>
    <property type="match status" value="1"/>
</dbReference>
<dbReference type="EMBL" id="FXWK01000001">
    <property type="protein sequence ID" value="SMQ60925.1"/>
    <property type="molecule type" value="Genomic_DNA"/>
</dbReference>
<feature type="transmembrane region" description="Helical" evidence="1">
    <location>
        <begin position="41"/>
        <end position="59"/>
    </location>
</feature>
<dbReference type="InterPro" id="IPR005133">
    <property type="entry name" value="PhaG_MnhG_YufB"/>
</dbReference>
<keyword evidence="1" id="KW-0472">Membrane</keyword>
<feature type="transmembrane region" description="Helical" evidence="1">
    <location>
        <begin position="6"/>
        <end position="29"/>
    </location>
</feature>
<evidence type="ECO:0000313" key="2">
    <source>
        <dbReference type="EMBL" id="SMQ60925.1"/>
    </source>
</evidence>
<keyword evidence="3" id="KW-1185">Reference proteome</keyword>
<dbReference type="PANTHER" id="PTHR34703">
    <property type="entry name" value="ANTIPORTER SUBUNIT MNHG2-RELATED"/>
    <property type="match status" value="1"/>
</dbReference>
<dbReference type="OrthoDB" id="4427992at2"/>
<organism evidence="2 3">
    <name type="scientific">Devosia lucknowensis</name>
    <dbReference type="NCBI Taxonomy" id="1096929"/>
    <lineage>
        <taxon>Bacteria</taxon>
        <taxon>Pseudomonadati</taxon>
        <taxon>Pseudomonadota</taxon>
        <taxon>Alphaproteobacteria</taxon>
        <taxon>Hyphomicrobiales</taxon>
        <taxon>Devosiaceae</taxon>
        <taxon>Devosia</taxon>
    </lineage>
</organism>
<gene>
    <name evidence="2" type="ORF">SAMN06295905_0447</name>
</gene>
<evidence type="ECO:0000313" key="3">
    <source>
        <dbReference type="Proteomes" id="UP000194474"/>
    </source>
</evidence>
<reference evidence="3" key="1">
    <citation type="submission" date="2017-04" db="EMBL/GenBank/DDBJ databases">
        <authorList>
            <person name="Varghese N."/>
            <person name="Submissions S."/>
        </authorList>
    </citation>
    <scope>NUCLEOTIDE SEQUENCE [LARGE SCALE GENOMIC DNA]</scope>
</reference>
<sequence>MLNAIAIYLGGTLLVVGALFTLLAAIGVVRLPDLYTRMHAASKAGAVGGGLILLAVAVLSQDAAVSVRAIIGVVFLLLTTPVSAHLLARASYLSGYKPSSETLIDELAPNNGQNPVAKQPH</sequence>
<keyword evidence="1" id="KW-1133">Transmembrane helix</keyword>